<dbReference type="EMBL" id="AM406670">
    <property type="protein sequence ID" value="CAL94350.1"/>
    <property type="molecule type" value="Genomic_DNA"/>
</dbReference>
<dbReference type="AlphaFoldDB" id="A1K695"/>
<accession>A1K695</accession>
<dbReference type="KEGG" id="azo:azo1733"/>
<name>A1K695_AZOSB</name>
<evidence type="ECO:0000313" key="1">
    <source>
        <dbReference type="EMBL" id="CAL94350.1"/>
    </source>
</evidence>
<gene>
    <name evidence="1" type="ordered locus">azo1733</name>
</gene>
<keyword evidence="2" id="KW-1185">Reference proteome</keyword>
<reference evidence="1 2" key="1">
    <citation type="journal article" date="2006" name="Nat. Biotechnol.">
        <title>Complete genome of the mutualistic, N2-fixing grass endophyte Azoarcus sp. strain BH72.</title>
        <authorList>
            <person name="Krause A."/>
            <person name="Ramakumar A."/>
            <person name="Bartels D."/>
            <person name="Battistoni F."/>
            <person name="Bekel T."/>
            <person name="Boch J."/>
            <person name="Boehm M."/>
            <person name="Friedrich F."/>
            <person name="Hurek T."/>
            <person name="Krause L."/>
            <person name="Linke B."/>
            <person name="McHardy A.C."/>
            <person name="Sarkar A."/>
            <person name="Schneiker S."/>
            <person name="Syed A.A."/>
            <person name="Thauer R."/>
            <person name="Vorhoelter F.-J."/>
            <person name="Weidner S."/>
            <person name="Puehler A."/>
            <person name="Reinhold-Hurek B."/>
            <person name="Kaiser O."/>
            <person name="Goesmann A."/>
        </authorList>
    </citation>
    <scope>NUCLEOTIDE SEQUENCE [LARGE SCALE GENOMIC DNA]</scope>
    <source>
        <strain evidence="1 2">BH72</strain>
    </source>
</reference>
<dbReference type="Proteomes" id="UP000002588">
    <property type="component" value="Chromosome"/>
</dbReference>
<dbReference type="HOGENOM" id="CLU_1648689_0_0_4"/>
<evidence type="ECO:0000313" key="2">
    <source>
        <dbReference type="Proteomes" id="UP000002588"/>
    </source>
</evidence>
<proteinExistence type="predicted"/>
<protein>
    <submittedName>
        <fullName evidence="1">Uncharacterized protein</fullName>
    </submittedName>
</protein>
<dbReference type="RefSeq" id="WP_011765466.1">
    <property type="nucleotide sequence ID" value="NC_008702.1"/>
</dbReference>
<organism evidence="1 2">
    <name type="scientific">Azoarcus sp. (strain BH72)</name>
    <dbReference type="NCBI Taxonomy" id="418699"/>
    <lineage>
        <taxon>Bacteria</taxon>
        <taxon>Pseudomonadati</taxon>
        <taxon>Pseudomonadota</taxon>
        <taxon>Betaproteobacteria</taxon>
        <taxon>Rhodocyclales</taxon>
        <taxon>Zoogloeaceae</taxon>
        <taxon>Azoarcus</taxon>
    </lineage>
</organism>
<sequence length="160" mass="17178">MHREHIGGLHELWLKNGYQHAGGGVRYQDPDGLVHAIGVELCRAAHRLAPDGVHFLRRLIERTQDELDALLDLPPGTVAACEAGLETLPTGASARLRAEALAALGVPALAVPDQTLAPAQKLIFAHDDRGWHCVERVVLPALLCGAPPGQAAPWPRRASR</sequence>